<feature type="domain" description="Myotubularin phosphatase" evidence="5">
    <location>
        <begin position="135"/>
        <end position="676"/>
    </location>
</feature>
<evidence type="ECO:0000313" key="7">
    <source>
        <dbReference type="Proteomes" id="UP000016931"/>
    </source>
</evidence>
<keyword evidence="7" id="KW-1185">Reference proteome</keyword>
<feature type="region of interest" description="Disordered" evidence="4">
    <location>
        <begin position="14"/>
        <end position="47"/>
    </location>
</feature>
<feature type="compositionally biased region" description="Basic and acidic residues" evidence="4">
    <location>
        <begin position="266"/>
        <end position="286"/>
    </location>
</feature>
<dbReference type="Proteomes" id="UP000016931">
    <property type="component" value="Unassembled WGS sequence"/>
</dbReference>
<feature type="non-terminal residue" evidence="6">
    <location>
        <position position="683"/>
    </location>
</feature>
<dbReference type="GeneID" id="27905606"/>
<feature type="region of interest" description="Disordered" evidence="4">
    <location>
        <begin position="524"/>
        <end position="561"/>
    </location>
</feature>
<dbReference type="PANTHER" id="PTHR10807:SF128">
    <property type="entry name" value="PHOSPHATIDYLINOSITOL-3,5-BISPHOSPHATE 3-PHOSPHATASE"/>
    <property type="match status" value="1"/>
</dbReference>
<organism evidence="6 7">
    <name type="scientific">Sphaerulina musiva (strain SO2202)</name>
    <name type="common">Poplar stem canker fungus</name>
    <name type="synonym">Septoria musiva</name>
    <dbReference type="NCBI Taxonomy" id="692275"/>
    <lineage>
        <taxon>Eukaryota</taxon>
        <taxon>Fungi</taxon>
        <taxon>Dikarya</taxon>
        <taxon>Ascomycota</taxon>
        <taxon>Pezizomycotina</taxon>
        <taxon>Dothideomycetes</taxon>
        <taxon>Dothideomycetidae</taxon>
        <taxon>Mycosphaerellales</taxon>
        <taxon>Mycosphaerellaceae</taxon>
        <taxon>Sphaerulina</taxon>
    </lineage>
</organism>
<dbReference type="InterPro" id="IPR010569">
    <property type="entry name" value="Myotubularin-like_Pase_dom"/>
</dbReference>
<accession>N1QIY4</accession>
<protein>
    <submittedName>
        <fullName evidence="6">Phosphatases II</fullName>
    </submittedName>
</protein>
<evidence type="ECO:0000256" key="4">
    <source>
        <dbReference type="SAM" id="MobiDB-lite"/>
    </source>
</evidence>
<dbReference type="GO" id="GO:0016020">
    <property type="term" value="C:membrane"/>
    <property type="evidence" value="ECO:0007669"/>
    <property type="project" value="TreeGrafter"/>
</dbReference>
<dbReference type="Gene3D" id="2.30.29.30">
    <property type="entry name" value="Pleckstrin-homology domain (PH domain)/Phosphotyrosine-binding domain (PTB)"/>
    <property type="match status" value="1"/>
</dbReference>
<dbReference type="OrthoDB" id="271628at2759"/>
<dbReference type="OMA" id="RTMEGFM"/>
<dbReference type="HOGENOM" id="CLU_001839_5_1_1"/>
<sequence length="683" mass="76423">GTLTLRKHHLVFTYVPTPPDQHGSGLSTPRASRESSDAGAPAKTPGAKRKLKDMWLPYPLINHCVLRPGHQHTRIRIRTRDFRLMAFTFYGDAVKSSDAAAREVFYCLRNRCCVDRVQDLHAFYFKAPQEETSISGTAYDARREFARMGIGAKAAEGVGSAWRISTINEDYTFSPTYPSILCVPATVSDNMLKYGGPYRSKSRIPALTYLHSNGGSITRSSQPMPGLAGKRNPQDERLVSAIFSSQTPSEDASTPVSLQDTSHQPTLKESDERSARDHERGDGRILADTDLATTSSDAVENETIPRPKVYGTTRKRLIVDARPRLNALANRATGGGIEDVSNYCDSSGELPQRLFLDIANIHVMRKSLALVVESFGSADYIRAAPLSDLLQKSGWLGHIAGLIDGSEKVARAVGLGGDHVLVHCSDGWDRTSQVAAIAEVMLDPYYRTFTGFMTLIQKDFLSFGHKFNHRHGVLGCEKWFDIEHERVMPMNPRENGVAVSNLGSKALSGAKNWFEKNRNGLFKQQNDSRSSLDGSPSRPPSPPTNPILHSPATSSTVKDREHKVKEDEIAPIFHQFLDAVYQLQYSYPTAFEFNEVYLRRLLYQVYSCQYGEFLFNNEQERSAQGHLLPSVWPHFVARQGEFSNPNYAPKLHDSLLLPKRSAAGRDLEVRWWSQVFWQDDKKM</sequence>
<feature type="binding site" evidence="3">
    <location>
        <begin position="360"/>
        <end position="361"/>
    </location>
    <ligand>
        <name>substrate</name>
    </ligand>
</feature>
<feature type="non-terminal residue" evidence="6">
    <location>
        <position position="1"/>
    </location>
</feature>
<dbReference type="SUPFAM" id="SSF52799">
    <property type="entry name" value="(Phosphotyrosine protein) phosphatases II"/>
    <property type="match status" value="1"/>
</dbReference>
<evidence type="ECO:0000256" key="3">
    <source>
        <dbReference type="PIRSR" id="PIRSR630564-2"/>
    </source>
</evidence>
<feature type="compositionally biased region" description="Polar residues" evidence="4">
    <location>
        <begin position="245"/>
        <end position="265"/>
    </location>
</feature>
<dbReference type="GO" id="GO:0004438">
    <property type="term" value="F:phosphatidylinositol-3-phosphate phosphatase activity"/>
    <property type="evidence" value="ECO:0007669"/>
    <property type="project" value="TreeGrafter"/>
</dbReference>
<evidence type="ECO:0000313" key="6">
    <source>
        <dbReference type="EMBL" id="EMF16237.1"/>
    </source>
</evidence>
<evidence type="ECO:0000259" key="5">
    <source>
        <dbReference type="PROSITE" id="PS51339"/>
    </source>
</evidence>
<dbReference type="AlphaFoldDB" id="N1QIY4"/>
<gene>
    <name evidence="6" type="ORF">SEPMUDRAFT_31128</name>
</gene>
<feature type="binding site" evidence="3">
    <location>
        <begin position="424"/>
        <end position="430"/>
    </location>
    <ligand>
        <name>substrate</name>
    </ligand>
</feature>
<dbReference type="InterPro" id="IPR016130">
    <property type="entry name" value="Tyr_Pase_AS"/>
</dbReference>
<evidence type="ECO:0000256" key="2">
    <source>
        <dbReference type="PIRSR" id="PIRSR630564-1"/>
    </source>
</evidence>
<evidence type="ECO:0000256" key="1">
    <source>
        <dbReference type="ARBA" id="ARBA00007471"/>
    </source>
</evidence>
<dbReference type="PANTHER" id="PTHR10807">
    <property type="entry name" value="MYOTUBULARIN-RELATED"/>
    <property type="match status" value="1"/>
</dbReference>
<reference evidence="6 7" key="1">
    <citation type="journal article" date="2012" name="PLoS Pathog.">
        <title>Diverse lifestyles and strategies of plant pathogenesis encoded in the genomes of eighteen Dothideomycetes fungi.</title>
        <authorList>
            <person name="Ohm R.A."/>
            <person name="Feau N."/>
            <person name="Henrissat B."/>
            <person name="Schoch C.L."/>
            <person name="Horwitz B.A."/>
            <person name="Barry K.W."/>
            <person name="Condon B.J."/>
            <person name="Copeland A.C."/>
            <person name="Dhillon B."/>
            <person name="Glaser F."/>
            <person name="Hesse C.N."/>
            <person name="Kosti I."/>
            <person name="LaButti K."/>
            <person name="Lindquist E.A."/>
            <person name="Lucas S."/>
            <person name="Salamov A.A."/>
            <person name="Bradshaw R.E."/>
            <person name="Ciuffetti L."/>
            <person name="Hamelin R.C."/>
            <person name="Kema G.H.J."/>
            <person name="Lawrence C."/>
            <person name="Scott J.A."/>
            <person name="Spatafora J.W."/>
            <person name="Turgeon B.G."/>
            <person name="de Wit P.J.G.M."/>
            <person name="Zhong S."/>
            <person name="Goodwin S.B."/>
            <person name="Grigoriev I.V."/>
        </authorList>
    </citation>
    <scope>NUCLEOTIDE SEQUENCE [LARGE SCALE GENOMIC DNA]</scope>
    <source>
        <strain evidence="6 7">SO2202</strain>
    </source>
</reference>
<feature type="active site" description="Phosphocysteine intermediate" evidence="2">
    <location>
        <position position="424"/>
    </location>
</feature>
<dbReference type="eggNOG" id="KOG1089">
    <property type="taxonomic scope" value="Eukaryota"/>
</dbReference>
<comment type="similarity">
    <text evidence="1">Belongs to the protein-tyrosine phosphatase family. Non-receptor class myotubularin subfamily.</text>
</comment>
<dbReference type="InterPro" id="IPR030564">
    <property type="entry name" value="Myotubularin"/>
</dbReference>
<dbReference type="InterPro" id="IPR029021">
    <property type="entry name" value="Prot-tyrosine_phosphatase-like"/>
</dbReference>
<proteinExistence type="inferred from homology"/>
<dbReference type="EMBL" id="KB456260">
    <property type="protein sequence ID" value="EMF16237.1"/>
    <property type="molecule type" value="Genomic_DNA"/>
</dbReference>
<dbReference type="Pfam" id="PF06602">
    <property type="entry name" value="Myotub-related"/>
    <property type="match status" value="1"/>
</dbReference>
<dbReference type="RefSeq" id="XP_016764358.1">
    <property type="nucleotide sequence ID" value="XM_016908469.1"/>
</dbReference>
<name>N1QIY4_SPHMS</name>
<dbReference type="InterPro" id="IPR011993">
    <property type="entry name" value="PH-like_dom_sf"/>
</dbReference>
<dbReference type="PROSITE" id="PS00383">
    <property type="entry name" value="TYR_PHOSPHATASE_1"/>
    <property type="match status" value="1"/>
</dbReference>
<feature type="compositionally biased region" description="Low complexity" evidence="4">
    <location>
        <begin position="527"/>
        <end position="536"/>
    </location>
</feature>
<dbReference type="GO" id="GO:0005737">
    <property type="term" value="C:cytoplasm"/>
    <property type="evidence" value="ECO:0007669"/>
    <property type="project" value="TreeGrafter"/>
</dbReference>
<dbReference type="GO" id="GO:0046856">
    <property type="term" value="P:phosphatidylinositol dephosphorylation"/>
    <property type="evidence" value="ECO:0007669"/>
    <property type="project" value="TreeGrafter"/>
</dbReference>
<dbReference type="STRING" id="692275.N1QIY4"/>
<feature type="region of interest" description="Disordered" evidence="4">
    <location>
        <begin position="245"/>
        <end position="286"/>
    </location>
</feature>
<dbReference type="PROSITE" id="PS51339">
    <property type="entry name" value="PPASE_MYOTUBULARIN"/>
    <property type="match status" value="1"/>
</dbReference>